<protein>
    <submittedName>
        <fullName evidence="1">Uncharacterized protein</fullName>
    </submittedName>
</protein>
<proteinExistence type="predicted"/>
<gene>
    <name evidence="1" type="ORF">IHQ72_15215</name>
</gene>
<dbReference type="Proteomes" id="UP001058098">
    <property type="component" value="Chromosome"/>
</dbReference>
<organism evidence="1 2">
    <name type="scientific">Mesorhizobium onobrychidis</name>
    <dbReference type="NCBI Taxonomy" id="2775404"/>
    <lineage>
        <taxon>Bacteria</taxon>
        <taxon>Pseudomonadati</taxon>
        <taxon>Pseudomonadota</taxon>
        <taxon>Alphaproteobacteria</taxon>
        <taxon>Hyphomicrobiales</taxon>
        <taxon>Phyllobacteriaceae</taxon>
        <taxon>Mesorhizobium</taxon>
    </lineage>
</organism>
<keyword evidence="2" id="KW-1185">Reference proteome</keyword>
<reference evidence="1" key="1">
    <citation type="submission" date="2020-09" db="EMBL/GenBank/DDBJ databases">
        <title>Rhizobia associated with sainfoin plants.</title>
        <authorList>
            <person name="Asharfi S."/>
            <person name="Kuzmanovic N."/>
            <person name="Bunk B."/>
            <person name="Sproeer C."/>
            <person name="Becker M."/>
            <person name="Thuenen T."/>
        </authorList>
    </citation>
    <scope>NUCLEOTIDE SEQUENCE</scope>
    <source>
        <strain evidence="1">OM4</strain>
    </source>
</reference>
<sequence length="62" mass="6689">MGRESDMAKVAPPATLFIEVALAQPAVAGGTFRRDPEATSLVELRMTALRPMSDVEFSFAAY</sequence>
<dbReference type="EMBL" id="CP062229">
    <property type="protein sequence ID" value="UVC18303.1"/>
    <property type="molecule type" value="Genomic_DNA"/>
</dbReference>
<dbReference type="RefSeq" id="WP_258123180.1">
    <property type="nucleotide sequence ID" value="NZ_CP062229.1"/>
</dbReference>
<accession>A0ABY5R4R4</accession>
<name>A0ABY5R4R4_9HYPH</name>
<evidence type="ECO:0000313" key="1">
    <source>
        <dbReference type="EMBL" id="UVC18303.1"/>
    </source>
</evidence>
<evidence type="ECO:0000313" key="2">
    <source>
        <dbReference type="Proteomes" id="UP001058098"/>
    </source>
</evidence>